<evidence type="ECO:0000313" key="1">
    <source>
        <dbReference type="EMBL" id="KAF3431544.1"/>
    </source>
</evidence>
<dbReference type="AlphaFoldDB" id="A0A8K0GMC4"/>
<accession>A0A8K0GMC4</accession>
<keyword evidence="2" id="KW-1185">Reference proteome</keyword>
<dbReference type="EMBL" id="VOIH02000012">
    <property type="protein sequence ID" value="KAF3431544.1"/>
    <property type="molecule type" value="Genomic_DNA"/>
</dbReference>
<dbReference type="Proteomes" id="UP000796880">
    <property type="component" value="Unassembled WGS sequence"/>
</dbReference>
<sequence>MGSSSVSALSLPCSQFSSINLTVREKPSNPHKIFQPKTCKTRLISSAGSFWSSSSARGVVLKSVPLAASVAILLWSSPAKAGFLSGLSGLESIPGPQLPQIDFLNRINEENQKKYAENDERFKSSPLVKQLLEKSKLNKEKNRQQIEDKYCIRGAEWGVGDCSAEGMSPADRENFIAALKQKAGVTD</sequence>
<dbReference type="OrthoDB" id="2019425at2759"/>
<dbReference type="PANTHER" id="PTHR36730:SF1">
    <property type="entry name" value="CATHEPSIN PROPEPTIDE INHIBITOR DOMAIN-CONTAINING PROTEIN"/>
    <property type="match status" value="1"/>
</dbReference>
<proteinExistence type="predicted"/>
<dbReference type="PANTHER" id="PTHR36730">
    <property type="entry name" value="OS03G0210700 PROTEIN"/>
    <property type="match status" value="1"/>
</dbReference>
<protein>
    <submittedName>
        <fullName evidence="1">Uncharacterized protein</fullName>
    </submittedName>
</protein>
<comment type="caution">
    <text evidence="1">The sequence shown here is derived from an EMBL/GenBank/DDBJ whole genome shotgun (WGS) entry which is preliminary data.</text>
</comment>
<evidence type="ECO:0000313" key="2">
    <source>
        <dbReference type="Proteomes" id="UP000796880"/>
    </source>
</evidence>
<gene>
    <name evidence="1" type="ORF">FNV43_RR26275</name>
</gene>
<name>A0A8K0GMC4_9ROSA</name>
<organism evidence="1 2">
    <name type="scientific">Rhamnella rubrinervis</name>
    <dbReference type="NCBI Taxonomy" id="2594499"/>
    <lineage>
        <taxon>Eukaryota</taxon>
        <taxon>Viridiplantae</taxon>
        <taxon>Streptophyta</taxon>
        <taxon>Embryophyta</taxon>
        <taxon>Tracheophyta</taxon>
        <taxon>Spermatophyta</taxon>
        <taxon>Magnoliopsida</taxon>
        <taxon>eudicotyledons</taxon>
        <taxon>Gunneridae</taxon>
        <taxon>Pentapetalae</taxon>
        <taxon>rosids</taxon>
        <taxon>fabids</taxon>
        <taxon>Rosales</taxon>
        <taxon>Rhamnaceae</taxon>
        <taxon>rhamnoid group</taxon>
        <taxon>Rhamneae</taxon>
        <taxon>Rhamnella</taxon>
    </lineage>
</organism>
<reference evidence="1" key="1">
    <citation type="submission" date="2020-03" db="EMBL/GenBank/DDBJ databases">
        <title>A high-quality chromosome-level genome assembly of a woody plant with both climbing and erect habits, Rhamnella rubrinervis.</title>
        <authorList>
            <person name="Lu Z."/>
            <person name="Yang Y."/>
            <person name="Zhu X."/>
            <person name="Sun Y."/>
        </authorList>
    </citation>
    <scope>NUCLEOTIDE SEQUENCE</scope>
    <source>
        <strain evidence="1">BYM</strain>
        <tissue evidence="1">Leaf</tissue>
    </source>
</reference>